<evidence type="ECO:0000313" key="3">
    <source>
        <dbReference type="Proteomes" id="UP001569151"/>
    </source>
</evidence>
<dbReference type="Proteomes" id="UP001569151">
    <property type="component" value="Unassembled WGS sequence"/>
</dbReference>
<organism evidence="2 3">
    <name type="scientific">Vibrio bivalvicida</name>
    <dbReference type="NCBI Taxonomy" id="1276888"/>
    <lineage>
        <taxon>Bacteria</taxon>
        <taxon>Pseudomonadati</taxon>
        <taxon>Pseudomonadota</taxon>
        <taxon>Gammaproteobacteria</taxon>
        <taxon>Vibrionales</taxon>
        <taxon>Vibrionaceae</taxon>
        <taxon>Vibrio</taxon>
        <taxon>Vibrio oreintalis group</taxon>
    </lineage>
</organism>
<gene>
    <name evidence="2" type="ORF">ACED39_23640</name>
</gene>
<dbReference type="GO" id="GO:0003677">
    <property type="term" value="F:DNA binding"/>
    <property type="evidence" value="ECO:0007669"/>
    <property type="project" value="UniProtKB-KW"/>
</dbReference>
<keyword evidence="1" id="KW-0175">Coiled coil</keyword>
<sequence>MARPKSYTDDDVINIATQLISKGKKPSGWHIKEVLGRGKISTIKADLDRLIQNGHISVEALNAQDYKECEATLAFLSYDIPAELQDLLVKREEELCKVMREMTTALNNRAHEHYETLMAIRIRDLDAKYNLTYKAKEQAEADFVDIEERLKKQVEEKERLEDKIEELELELAESRQSHSELLQHNLKLTSNLNSITEKYEILQGTYQGINEQLSALQNEYTSVKVKLDSALRENES</sequence>
<proteinExistence type="predicted"/>
<keyword evidence="3" id="KW-1185">Reference proteome</keyword>
<keyword evidence="2" id="KW-0238">DNA-binding</keyword>
<accession>A0ABV4MQB2</accession>
<dbReference type="EMBL" id="JBGOOS010000073">
    <property type="protein sequence ID" value="MEZ8211750.1"/>
    <property type="molecule type" value="Genomic_DNA"/>
</dbReference>
<dbReference type="RefSeq" id="WP_371720514.1">
    <property type="nucleotide sequence ID" value="NZ_JBGOOF010000064.1"/>
</dbReference>
<reference evidence="2 3" key="1">
    <citation type="submission" date="2024-06" db="EMBL/GenBank/DDBJ databases">
        <authorList>
            <person name="Steensen K."/>
            <person name="Seneca J."/>
            <person name="Bartlau N."/>
            <person name="Yu A.X."/>
            <person name="Polz M.F."/>
        </authorList>
    </citation>
    <scope>NUCLEOTIDE SEQUENCE [LARGE SCALE GENOMIC DNA]</scope>
    <source>
        <strain evidence="2 3">1F146</strain>
    </source>
</reference>
<comment type="caution">
    <text evidence="2">The sequence shown here is derived from an EMBL/GenBank/DDBJ whole genome shotgun (WGS) entry which is preliminary data.</text>
</comment>
<evidence type="ECO:0000313" key="2">
    <source>
        <dbReference type="EMBL" id="MEZ8211750.1"/>
    </source>
</evidence>
<protein>
    <submittedName>
        <fullName evidence="2">DNA-binding protein</fullName>
    </submittedName>
</protein>
<feature type="coiled-coil region" evidence="1">
    <location>
        <begin position="136"/>
        <end position="233"/>
    </location>
</feature>
<name>A0ABV4MQB2_9VIBR</name>
<evidence type="ECO:0000256" key="1">
    <source>
        <dbReference type="SAM" id="Coils"/>
    </source>
</evidence>